<gene>
    <name evidence="1" type="ORF">KFL_005350110</name>
</gene>
<dbReference type="STRING" id="105231.A0A1Y1ILB4"/>
<sequence length="152" mass="16645">MYCALDITSLGLTSTKSFYNGVRLPTVRGSGELVKPSSTDGGGVDGRGGYMSVGKAVKEALWFRKLGGDLGLDLETVLIYCNNQRAMRLLKHPIASQQSKHIDVIHHFAQKRMAQKEVEIAYCKTEDMKANTLTKALAPGNFLKCKRKLGIA</sequence>
<keyword evidence="2" id="KW-1185">Reference proteome</keyword>
<dbReference type="AlphaFoldDB" id="A0A1Y1ILB4"/>
<dbReference type="CDD" id="cd09272">
    <property type="entry name" value="RNase_HI_RT_Ty1"/>
    <property type="match status" value="1"/>
</dbReference>
<proteinExistence type="predicted"/>
<name>A0A1Y1ILB4_KLENI</name>
<evidence type="ECO:0000313" key="2">
    <source>
        <dbReference type="Proteomes" id="UP000054558"/>
    </source>
</evidence>
<protein>
    <submittedName>
        <fullName evidence="1">Uncharacterized protein</fullName>
    </submittedName>
</protein>
<dbReference type="Proteomes" id="UP000054558">
    <property type="component" value="Unassembled WGS sequence"/>
</dbReference>
<accession>A0A1Y1ILB4</accession>
<dbReference type="OrthoDB" id="418237at2759"/>
<reference evidence="1 2" key="1">
    <citation type="journal article" date="2014" name="Nat. Commun.">
        <title>Klebsormidium flaccidum genome reveals primary factors for plant terrestrial adaptation.</title>
        <authorList>
            <person name="Hori K."/>
            <person name="Maruyama F."/>
            <person name="Fujisawa T."/>
            <person name="Togashi T."/>
            <person name="Yamamoto N."/>
            <person name="Seo M."/>
            <person name="Sato S."/>
            <person name="Yamada T."/>
            <person name="Mori H."/>
            <person name="Tajima N."/>
            <person name="Moriyama T."/>
            <person name="Ikeuchi M."/>
            <person name="Watanabe M."/>
            <person name="Wada H."/>
            <person name="Kobayashi K."/>
            <person name="Saito M."/>
            <person name="Masuda T."/>
            <person name="Sasaki-Sekimoto Y."/>
            <person name="Mashiguchi K."/>
            <person name="Awai K."/>
            <person name="Shimojima M."/>
            <person name="Masuda S."/>
            <person name="Iwai M."/>
            <person name="Nobusawa T."/>
            <person name="Narise T."/>
            <person name="Kondo S."/>
            <person name="Saito H."/>
            <person name="Sato R."/>
            <person name="Murakawa M."/>
            <person name="Ihara Y."/>
            <person name="Oshima-Yamada Y."/>
            <person name="Ohtaka K."/>
            <person name="Satoh M."/>
            <person name="Sonobe K."/>
            <person name="Ishii M."/>
            <person name="Ohtani R."/>
            <person name="Kanamori-Sato M."/>
            <person name="Honoki R."/>
            <person name="Miyazaki D."/>
            <person name="Mochizuki H."/>
            <person name="Umetsu J."/>
            <person name="Higashi K."/>
            <person name="Shibata D."/>
            <person name="Kamiya Y."/>
            <person name="Sato N."/>
            <person name="Nakamura Y."/>
            <person name="Tabata S."/>
            <person name="Ida S."/>
            <person name="Kurokawa K."/>
            <person name="Ohta H."/>
        </authorList>
    </citation>
    <scope>NUCLEOTIDE SEQUENCE [LARGE SCALE GENOMIC DNA]</scope>
    <source>
        <strain evidence="1 2">NIES-2285</strain>
    </source>
</reference>
<dbReference type="EMBL" id="DF237484">
    <property type="protein sequence ID" value="GAQ89556.1"/>
    <property type="molecule type" value="Genomic_DNA"/>
</dbReference>
<dbReference type="OMA" id="DNISAYM"/>
<organism evidence="1 2">
    <name type="scientific">Klebsormidium nitens</name>
    <name type="common">Green alga</name>
    <name type="synonym">Ulothrix nitens</name>
    <dbReference type="NCBI Taxonomy" id="105231"/>
    <lineage>
        <taxon>Eukaryota</taxon>
        <taxon>Viridiplantae</taxon>
        <taxon>Streptophyta</taxon>
        <taxon>Klebsormidiophyceae</taxon>
        <taxon>Klebsormidiales</taxon>
        <taxon>Klebsormidiaceae</taxon>
        <taxon>Klebsormidium</taxon>
    </lineage>
</organism>
<evidence type="ECO:0000313" key="1">
    <source>
        <dbReference type="EMBL" id="GAQ89556.1"/>
    </source>
</evidence>